<feature type="transmembrane region" description="Helical" evidence="6">
    <location>
        <begin position="131"/>
        <end position="149"/>
    </location>
</feature>
<proteinExistence type="predicted"/>
<reference evidence="7" key="1">
    <citation type="journal article" date="2020" name="Stud. Mycol.">
        <title>101 Dothideomycetes genomes: a test case for predicting lifestyles and emergence of pathogens.</title>
        <authorList>
            <person name="Haridas S."/>
            <person name="Albert R."/>
            <person name="Binder M."/>
            <person name="Bloem J."/>
            <person name="Labutti K."/>
            <person name="Salamov A."/>
            <person name="Andreopoulos B."/>
            <person name="Baker S."/>
            <person name="Barry K."/>
            <person name="Bills G."/>
            <person name="Bluhm B."/>
            <person name="Cannon C."/>
            <person name="Castanera R."/>
            <person name="Culley D."/>
            <person name="Daum C."/>
            <person name="Ezra D."/>
            <person name="Gonzalez J."/>
            <person name="Henrissat B."/>
            <person name="Kuo A."/>
            <person name="Liang C."/>
            <person name="Lipzen A."/>
            <person name="Lutzoni F."/>
            <person name="Magnuson J."/>
            <person name="Mondo S."/>
            <person name="Nolan M."/>
            <person name="Ohm R."/>
            <person name="Pangilinan J."/>
            <person name="Park H.-J."/>
            <person name="Ramirez L."/>
            <person name="Alfaro M."/>
            <person name="Sun H."/>
            <person name="Tritt A."/>
            <person name="Yoshinaga Y."/>
            <person name="Zwiers L.-H."/>
            <person name="Turgeon B."/>
            <person name="Goodwin S."/>
            <person name="Spatafora J."/>
            <person name="Crous P."/>
            <person name="Grigoriev I."/>
        </authorList>
    </citation>
    <scope>NUCLEOTIDE SEQUENCE</scope>
    <source>
        <strain evidence="7">CBS 207.26</strain>
    </source>
</reference>
<keyword evidence="3 6" id="KW-0812">Transmembrane</keyword>
<dbReference type="AlphaFoldDB" id="A0A6A6EQA7"/>
<dbReference type="Pfam" id="PF13520">
    <property type="entry name" value="AA_permease_2"/>
    <property type="match status" value="1"/>
</dbReference>
<dbReference type="OrthoDB" id="3257095at2759"/>
<feature type="transmembrane region" description="Helical" evidence="6">
    <location>
        <begin position="60"/>
        <end position="80"/>
    </location>
</feature>
<dbReference type="GO" id="GO:0022857">
    <property type="term" value="F:transmembrane transporter activity"/>
    <property type="evidence" value="ECO:0007669"/>
    <property type="project" value="InterPro"/>
</dbReference>
<keyword evidence="4 6" id="KW-1133">Transmembrane helix</keyword>
<dbReference type="GO" id="GO:0016020">
    <property type="term" value="C:membrane"/>
    <property type="evidence" value="ECO:0007669"/>
    <property type="project" value="UniProtKB-SubCell"/>
</dbReference>
<feature type="transmembrane region" description="Helical" evidence="6">
    <location>
        <begin position="156"/>
        <end position="175"/>
    </location>
</feature>
<evidence type="ECO:0000256" key="6">
    <source>
        <dbReference type="SAM" id="Phobius"/>
    </source>
</evidence>
<gene>
    <name evidence="7" type="ORF">K469DRAFT_735070</name>
</gene>
<comment type="subcellular location">
    <subcellularLocation>
        <location evidence="1">Membrane</location>
        <topology evidence="1">Multi-pass membrane protein</topology>
    </subcellularLocation>
</comment>
<evidence type="ECO:0000256" key="2">
    <source>
        <dbReference type="ARBA" id="ARBA00022448"/>
    </source>
</evidence>
<evidence type="ECO:0000256" key="5">
    <source>
        <dbReference type="ARBA" id="ARBA00023136"/>
    </source>
</evidence>
<evidence type="ECO:0000256" key="4">
    <source>
        <dbReference type="ARBA" id="ARBA00022989"/>
    </source>
</evidence>
<evidence type="ECO:0000256" key="1">
    <source>
        <dbReference type="ARBA" id="ARBA00004141"/>
    </source>
</evidence>
<feature type="transmembrane region" description="Helical" evidence="6">
    <location>
        <begin position="226"/>
        <end position="253"/>
    </location>
</feature>
<dbReference type="InterPro" id="IPR002293">
    <property type="entry name" value="AA/rel_permease1"/>
</dbReference>
<dbReference type="Proteomes" id="UP000800200">
    <property type="component" value="Unassembled WGS sequence"/>
</dbReference>
<evidence type="ECO:0000256" key="3">
    <source>
        <dbReference type="ARBA" id="ARBA00022692"/>
    </source>
</evidence>
<dbReference type="PANTHER" id="PTHR45649">
    <property type="entry name" value="AMINO-ACID PERMEASE BAT1"/>
    <property type="match status" value="1"/>
</dbReference>
<accession>A0A6A6EQA7</accession>
<keyword evidence="8" id="KW-1185">Reference proteome</keyword>
<feature type="transmembrane region" description="Helical" evidence="6">
    <location>
        <begin position="363"/>
        <end position="382"/>
    </location>
</feature>
<dbReference type="PANTHER" id="PTHR45649:SF1">
    <property type="entry name" value="TRANSPORTER, PUTATIVE (EUROFUNG)-RELATED"/>
    <property type="match status" value="1"/>
</dbReference>
<evidence type="ECO:0000313" key="7">
    <source>
        <dbReference type="EMBL" id="KAF2192969.1"/>
    </source>
</evidence>
<evidence type="ECO:0000313" key="8">
    <source>
        <dbReference type="Proteomes" id="UP000800200"/>
    </source>
</evidence>
<evidence type="ECO:0008006" key="9">
    <source>
        <dbReference type="Google" id="ProtNLM"/>
    </source>
</evidence>
<sequence>MSSLIKSLEVNAAEWKRSAGRSPRAMEELERSDERQLARTGKSLLYFQSGLQNGGPAGLIYSYILSWLGVVSVMSCLASLASMAPTAAGQYYWVSILAPKGLGRIMSYVTVHPPTSPTSPYIPNGYQSTTLLWAAVLLALCINTSLAKYLPKIEGVILYIHLLGFFAILVSLLHLSNRGEWPSMGIAWLVDFCFSTVTNVGSLGGDCAVHMSEEIHSASRIVPWNILLTLSINGLLGFGMLIATLSVSPILRARFGRDFGLPFSEKLAYVSPKSLLPTNAIICTFAIPFLLGLIVTGSSIALLNLLSFVTSSRLLAAALPLDMLFWRRTTGLIKDTYPSSKNASLEYPLVWGPWRIPEPFGTIINIFGLCWIRLAVFFGFWPPMAKVTVNTMNFSSAMTGFWLIFGVVWFAVWGNRTYKGPVDETK</sequence>
<protein>
    <recommendedName>
        <fullName evidence="9">Amino acid transporter</fullName>
    </recommendedName>
</protein>
<feature type="transmembrane region" description="Helical" evidence="6">
    <location>
        <begin position="274"/>
        <end position="295"/>
    </location>
</feature>
<feature type="transmembrane region" description="Helical" evidence="6">
    <location>
        <begin position="394"/>
        <end position="413"/>
    </location>
</feature>
<organism evidence="7 8">
    <name type="scientific">Zopfia rhizophila CBS 207.26</name>
    <dbReference type="NCBI Taxonomy" id="1314779"/>
    <lineage>
        <taxon>Eukaryota</taxon>
        <taxon>Fungi</taxon>
        <taxon>Dikarya</taxon>
        <taxon>Ascomycota</taxon>
        <taxon>Pezizomycotina</taxon>
        <taxon>Dothideomycetes</taxon>
        <taxon>Dothideomycetes incertae sedis</taxon>
        <taxon>Zopfiaceae</taxon>
        <taxon>Zopfia</taxon>
    </lineage>
</organism>
<dbReference type="EMBL" id="ML994614">
    <property type="protein sequence ID" value="KAF2192969.1"/>
    <property type="molecule type" value="Genomic_DNA"/>
</dbReference>
<name>A0A6A6EQA7_9PEZI</name>
<keyword evidence="5 6" id="KW-0472">Membrane</keyword>
<dbReference type="Gene3D" id="1.20.1740.10">
    <property type="entry name" value="Amino acid/polyamine transporter I"/>
    <property type="match status" value="1"/>
</dbReference>
<keyword evidence="2" id="KW-0813">Transport</keyword>